<feature type="region of interest" description="Disordered" evidence="1">
    <location>
        <begin position="86"/>
        <end position="126"/>
    </location>
</feature>
<accession>A0A2H3B5H4</accession>
<dbReference type="AlphaFoldDB" id="A0A2H3B5H4"/>
<evidence type="ECO:0000313" key="2">
    <source>
        <dbReference type="EMBL" id="PBK58306.1"/>
    </source>
</evidence>
<dbReference type="EMBL" id="KZ293555">
    <property type="protein sequence ID" value="PBK58306.1"/>
    <property type="molecule type" value="Genomic_DNA"/>
</dbReference>
<feature type="compositionally biased region" description="Low complexity" evidence="1">
    <location>
        <begin position="91"/>
        <end position="112"/>
    </location>
</feature>
<dbReference type="Proteomes" id="UP000218334">
    <property type="component" value="Unassembled WGS sequence"/>
</dbReference>
<reference evidence="3" key="1">
    <citation type="journal article" date="2017" name="Nat. Ecol. Evol.">
        <title>Genome expansion and lineage-specific genetic innovations in the forest pathogenic fungi Armillaria.</title>
        <authorList>
            <person name="Sipos G."/>
            <person name="Prasanna A.N."/>
            <person name="Walter M.C."/>
            <person name="O'Connor E."/>
            <person name="Balint B."/>
            <person name="Krizsan K."/>
            <person name="Kiss B."/>
            <person name="Hess J."/>
            <person name="Varga T."/>
            <person name="Slot J."/>
            <person name="Riley R."/>
            <person name="Boka B."/>
            <person name="Rigling D."/>
            <person name="Barry K."/>
            <person name="Lee J."/>
            <person name="Mihaltcheva S."/>
            <person name="LaButti K."/>
            <person name="Lipzen A."/>
            <person name="Waldron R."/>
            <person name="Moloney N.M."/>
            <person name="Sperisen C."/>
            <person name="Kredics L."/>
            <person name="Vagvoelgyi C."/>
            <person name="Patrignani A."/>
            <person name="Fitzpatrick D."/>
            <person name="Nagy I."/>
            <person name="Doyle S."/>
            <person name="Anderson J.B."/>
            <person name="Grigoriev I.V."/>
            <person name="Gueldener U."/>
            <person name="Muensterkoetter M."/>
            <person name="Nagy L.G."/>
        </authorList>
    </citation>
    <scope>NUCLEOTIDE SEQUENCE [LARGE SCALE GENOMIC DNA]</scope>
    <source>
        <strain evidence="3">28-4</strain>
    </source>
</reference>
<evidence type="ECO:0000313" key="3">
    <source>
        <dbReference type="Proteomes" id="UP000218334"/>
    </source>
</evidence>
<organism evidence="2 3">
    <name type="scientific">Armillaria solidipes</name>
    <dbReference type="NCBI Taxonomy" id="1076256"/>
    <lineage>
        <taxon>Eukaryota</taxon>
        <taxon>Fungi</taxon>
        <taxon>Dikarya</taxon>
        <taxon>Basidiomycota</taxon>
        <taxon>Agaricomycotina</taxon>
        <taxon>Agaricomycetes</taxon>
        <taxon>Agaricomycetidae</taxon>
        <taxon>Agaricales</taxon>
        <taxon>Marasmiineae</taxon>
        <taxon>Physalacriaceae</taxon>
        <taxon>Armillaria</taxon>
    </lineage>
</organism>
<gene>
    <name evidence="2" type="ORF">ARMSODRAFT_983961</name>
</gene>
<evidence type="ECO:0000256" key="1">
    <source>
        <dbReference type="SAM" id="MobiDB-lite"/>
    </source>
</evidence>
<proteinExistence type="predicted"/>
<name>A0A2H3B5H4_9AGAR</name>
<keyword evidence="3" id="KW-1185">Reference proteome</keyword>
<sequence length="295" mass="32675">MSCRFRMGYFNGQYPLALFWSRALKVDSSLKIRRIPSSMIQREIHAPWSQRLPGVISLGLPWKNYLAICMSDYDSILSSTTVISPTRENDTPLSSTSSSNSDTSLESHSTSPPDLQPADVSLRPPMRQGGTETVLSLWLLPLRASSFDVLDFCSTDAWFDGIKGGTDATNTYHAHIVDDFGFLDKPQVKADATENVWDNGVDYGTVGGEYNGMGTIVSSQPIAKVVIDRLNETRKQYVRNKSPAPNHDLLPFTLHPPGASLAALSGWYQAYYEVFCEGLSVQKLEELHKIYGTSP</sequence>
<protein>
    <submittedName>
        <fullName evidence="2">Uncharacterized protein</fullName>
    </submittedName>
</protein>